<protein>
    <recommendedName>
        <fullName evidence="3">thioredoxin-dependent peroxiredoxin</fullName>
        <ecNumber evidence="3">1.11.1.24</ecNumber>
    </recommendedName>
    <alternativeName>
        <fullName evidence="13">Bacterioferritin comigratory protein</fullName>
    </alternativeName>
    <alternativeName>
        <fullName evidence="11">Thioredoxin peroxidase</fullName>
    </alternativeName>
</protein>
<gene>
    <name evidence="18" type="ordered locus">Cyan7425_3716</name>
</gene>
<dbReference type="SUPFAM" id="SSF52833">
    <property type="entry name" value="Thioredoxin-like"/>
    <property type="match status" value="1"/>
</dbReference>
<comment type="subunit">
    <text evidence="2">Monomer.</text>
</comment>
<dbReference type="CDD" id="cd03017">
    <property type="entry name" value="PRX_BCP"/>
    <property type="match status" value="1"/>
</dbReference>
<evidence type="ECO:0000256" key="3">
    <source>
        <dbReference type="ARBA" id="ARBA00013017"/>
    </source>
</evidence>
<comment type="similarity">
    <text evidence="12">Belongs to the peroxiredoxin family. BCP/PrxQ subfamily.</text>
</comment>
<comment type="catalytic activity">
    <reaction evidence="14">
        <text>a hydroperoxide + [thioredoxin]-dithiol = an alcohol + [thioredoxin]-disulfide + H2O</text>
        <dbReference type="Rhea" id="RHEA:62620"/>
        <dbReference type="Rhea" id="RHEA-COMP:10698"/>
        <dbReference type="Rhea" id="RHEA-COMP:10700"/>
        <dbReference type="ChEBI" id="CHEBI:15377"/>
        <dbReference type="ChEBI" id="CHEBI:29950"/>
        <dbReference type="ChEBI" id="CHEBI:30879"/>
        <dbReference type="ChEBI" id="CHEBI:35924"/>
        <dbReference type="ChEBI" id="CHEBI:50058"/>
        <dbReference type="EC" id="1.11.1.24"/>
    </reaction>
</comment>
<evidence type="ECO:0000256" key="14">
    <source>
        <dbReference type="ARBA" id="ARBA00049091"/>
    </source>
</evidence>
<evidence type="ECO:0000256" key="9">
    <source>
        <dbReference type="ARBA" id="ARBA00023157"/>
    </source>
</evidence>
<dbReference type="EC" id="1.11.1.24" evidence="3"/>
<evidence type="ECO:0000256" key="7">
    <source>
        <dbReference type="ARBA" id="ARBA00023002"/>
    </source>
</evidence>
<comment type="function">
    <text evidence="1">Thiol-specific peroxidase that catalyzes the reduction of hydrogen peroxide and organic hydroperoxides to water and alcohols, respectively. Plays a role in cell protection against oxidative stress by detoxifying peroxides and as sensor of hydrogen peroxide-mediated signaling events.</text>
</comment>
<evidence type="ECO:0000256" key="12">
    <source>
        <dbReference type="ARBA" id="ARBA00038489"/>
    </source>
</evidence>
<keyword evidence="10" id="KW-0676">Redox-active center</keyword>
<dbReference type="AlphaFoldDB" id="B8HSQ2"/>
<evidence type="ECO:0000256" key="13">
    <source>
        <dbReference type="ARBA" id="ARBA00041373"/>
    </source>
</evidence>
<evidence type="ECO:0000256" key="2">
    <source>
        <dbReference type="ARBA" id="ARBA00011245"/>
    </source>
</evidence>
<reference evidence="18" key="1">
    <citation type="submission" date="2009-01" db="EMBL/GenBank/DDBJ databases">
        <title>Complete sequence of chromosome Cyanothece sp. PCC 7425.</title>
        <authorList>
            <consortium name="US DOE Joint Genome Institute"/>
            <person name="Lucas S."/>
            <person name="Copeland A."/>
            <person name="Lapidus A."/>
            <person name="Glavina del Rio T."/>
            <person name="Dalin E."/>
            <person name="Tice H."/>
            <person name="Bruce D."/>
            <person name="Goodwin L."/>
            <person name="Pitluck S."/>
            <person name="Sims D."/>
            <person name="Meineke L."/>
            <person name="Brettin T."/>
            <person name="Detter J.C."/>
            <person name="Han C."/>
            <person name="Larimer F."/>
            <person name="Land M."/>
            <person name="Hauser L."/>
            <person name="Kyrpides N."/>
            <person name="Ovchinnikova G."/>
            <person name="Liberton M."/>
            <person name="Stoeckel J."/>
            <person name="Banerjee A."/>
            <person name="Singh A."/>
            <person name="Page L."/>
            <person name="Sato H."/>
            <person name="Zhao L."/>
            <person name="Sherman L."/>
            <person name="Pakrasi H."/>
            <person name="Richardson P."/>
        </authorList>
    </citation>
    <scope>NUCLEOTIDE SEQUENCE</scope>
    <source>
        <strain evidence="18">PCC 7425</strain>
    </source>
</reference>
<evidence type="ECO:0000256" key="16">
    <source>
        <dbReference type="PIRSR" id="PIRSR000239-1"/>
    </source>
</evidence>
<proteinExistence type="inferred from homology"/>
<dbReference type="InterPro" id="IPR024706">
    <property type="entry name" value="Peroxiredoxin_AhpC-typ"/>
</dbReference>
<dbReference type="InterPro" id="IPR013766">
    <property type="entry name" value="Thioredoxin_domain"/>
</dbReference>
<dbReference type="PANTHER" id="PTHR42801:SF4">
    <property type="entry name" value="AHPC_TSA FAMILY PROTEIN"/>
    <property type="match status" value="1"/>
</dbReference>
<evidence type="ECO:0000256" key="4">
    <source>
        <dbReference type="ARBA" id="ARBA00022559"/>
    </source>
</evidence>
<sequence>MAVKVGDRAPDFTLPSSSGANVSLADFIGKKPVVLYFYPKDETPGCTAQACTFRDEYAVFQDLGAEVLGVSSDSVEAHKKFIANHRLPFQLLSDTGAQLRKLYGVPATLGILPGRVTYIIDQAGIVRHIFNSQMNFKGHIEEAIAALKQLQTA</sequence>
<dbReference type="PANTHER" id="PTHR42801">
    <property type="entry name" value="THIOREDOXIN-DEPENDENT PEROXIDE REDUCTASE"/>
    <property type="match status" value="1"/>
</dbReference>
<evidence type="ECO:0000256" key="6">
    <source>
        <dbReference type="ARBA" id="ARBA00022946"/>
    </source>
</evidence>
<evidence type="ECO:0000259" key="17">
    <source>
        <dbReference type="PROSITE" id="PS51352"/>
    </source>
</evidence>
<dbReference type="OrthoDB" id="9801080at2"/>
<dbReference type="GO" id="GO:0009579">
    <property type="term" value="C:thylakoid"/>
    <property type="evidence" value="ECO:0007669"/>
    <property type="project" value="UniProtKB-SubCell"/>
</dbReference>
<feature type="domain" description="Thioredoxin" evidence="17">
    <location>
        <begin position="3"/>
        <end position="152"/>
    </location>
</feature>
<dbReference type="InterPro" id="IPR050924">
    <property type="entry name" value="Peroxiredoxin_BCP/PrxQ"/>
</dbReference>
<comment type="subcellular location">
    <subcellularLocation>
        <location evidence="15">Thylakoid</location>
    </subcellularLocation>
</comment>
<dbReference type="EMBL" id="CP001344">
    <property type="protein sequence ID" value="ACL46035.1"/>
    <property type="molecule type" value="Genomic_DNA"/>
</dbReference>
<evidence type="ECO:0000256" key="5">
    <source>
        <dbReference type="ARBA" id="ARBA00022862"/>
    </source>
</evidence>
<keyword evidence="5" id="KW-0049">Antioxidant</keyword>
<dbReference type="HOGENOM" id="CLU_042529_14_2_3"/>
<dbReference type="GO" id="GO:0005737">
    <property type="term" value="C:cytoplasm"/>
    <property type="evidence" value="ECO:0007669"/>
    <property type="project" value="TreeGrafter"/>
</dbReference>
<name>B8HSQ2_CYAP4</name>
<dbReference type="PROSITE" id="PS51352">
    <property type="entry name" value="THIOREDOXIN_2"/>
    <property type="match status" value="1"/>
</dbReference>
<dbReference type="Gene3D" id="3.40.30.10">
    <property type="entry name" value="Glutaredoxin"/>
    <property type="match status" value="1"/>
</dbReference>
<keyword evidence="9" id="KW-1015">Disulfide bond</keyword>
<accession>B8HSQ2</accession>
<organism evidence="18">
    <name type="scientific">Cyanothece sp. (strain PCC 7425 / ATCC 29141)</name>
    <dbReference type="NCBI Taxonomy" id="395961"/>
    <lineage>
        <taxon>Bacteria</taxon>
        <taxon>Bacillati</taxon>
        <taxon>Cyanobacteriota</taxon>
        <taxon>Cyanophyceae</taxon>
        <taxon>Gomontiellales</taxon>
        <taxon>Cyanothecaceae</taxon>
        <taxon>Cyanothece</taxon>
    </lineage>
</organism>
<dbReference type="KEGG" id="cyn:Cyan7425_3716"/>
<feature type="active site" description="Cysteine sulfenic acid (-SOH) intermediate; for peroxidase activity" evidence="16">
    <location>
        <position position="46"/>
    </location>
</feature>
<evidence type="ECO:0000313" key="18">
    <source>
        <dbReference type="EMBL" id="ACL46035.1"/>
    </source>
</evidence>
<keyword evidence="7" id="KW-0560">Oxidoreductase</keyword>
<dbReference type="InterPro" id="IPR000866">
    <property type="entry name" value="AhpC/TSA"/>
</dbReference>
<evidence type="ECO:0000256" key="1">
    <source>
        <dbReference type="ARBA" id="ARBA00003330"/>
    </source>
</evidence>
<keyword evidence="4" id="KW-0575">Peroxidase</keyword>
<dbReference type="Pfam" id="PF00578">
    <property type="entry name" value="AhpC-TSA"/>
    <property type="match status" value="1"/>
</dbReference>
<dbReference type="InterPro" id="IPR036249">
    <property type="entry name" value="Thioredoxin-like_sf"/>
</dbReference>
<evidence type="ECO:0000256" key="11">
    <source>
        <dbReference type="ARBA" id="ARBA00032824"/>
    </source>
</evidence>
<dbReference type="eggNOG" id="COG1225">
    <property type="taxonomic scope" value="Bacteria"/>
</dbReference>
<keyword evidence="8" id="KW-0793">Thylakoid</keyword>
<evidence type="ECO:0000256" key="15">
    <source>
        <dbReference type="ARBA" id="ARBA00060385"/>
    </source>
</evidence>
<dbReference type="GO" id="GO:0034599">
    <property type="term" value="P:cellular response to oxidative stress"/>
    <property type="evidence" value="ECO:0007669"/>
    <property type="project" value="TreeGrafter"/>
</dbReference>
<dbReference type="PIRSF" id="PIRSF000239">
    <property type="entry name" value="AHPC"/>
    <property type="match status" value="1"/>
</dbReference>
<keyword evidence="6" id="KW-0809">Transit peptide</keyword>
<dbReference type="FunFam" id="3.40.30.10:FF:000122">
    <property type="entry name" value="Peroxiredoxin Q chloroplastic"/>
    <property type="match status" value="1"/>
</dbReference>
<evidence type="ECO:0000256" key="10">
    <source>
        <dbReference type="ARBA" id="ARBA00023284"/>
    </source>
</evidence>
<dbReference type="GO" id="GO:0008379">
    <property type="term" value="F:thioredoxin peroxidase activity"/>
    <property type="evidence" value="ECO:0007669"/>
    <property type="project" value="TreeGrafter"/>
</dbReference>
<evidence type="ECO:0000256" key="8">
    <source>
        <dbReference type="ARBA" id="ARBA00023078"/>
    </source>
</evidence>
<dbReference type="GO" id="GO:0045454">
    <property type="term" value="P:cell redox homeostasis"/>
    <property type="evidence" value="ECO:0007669"/>
    <property type="project" value="TreeGrafter"/>
</dbReference>